<name>A0A814IDB9_9BILA</name>
<dbReference type="InterPro" id="IPR003034">
    <property type="entry name" value="SAP_dom"/>
</dbReference>
<feature type="domain" description="SAP" evidence="1">
    <location>
        <begin position="3"/>
        <end position="37"/>
    </location>
</feature>
<sequence>MFNSKCLVVDLKNKCKEYKISYQGTKADLIKRLNDYVKKNKVQDRPQTTVQEILQPDPIEPEQESQDEFSDVMINRPLTEIESDGESIDVINENGKRVQVKFEYHRIQDLESIDDAYKFLENDTDNRWVRVRRRPTNEGIKYVYRCSYDPNCKTRVYILLHDDDESVSLWLCNVDHDHSLIKTKSFGINQVTKEQIGILFRSRVKTATNILYALREKESKFKPKKFDNDSDVLNDMYVPGIVIPTRQQINNYIHNTFKPRLENVEGTKKTKFSYGDLQQWVDNNLLVPDNEHEPFVLDHLIEFNSLIPSASKIRLTISTKNLLKIASRTNHICSDATYKLTWHNFPIFLTGTTDHQKKFC</sequence>
<proteinExistence type="predicted"/>
<evidence type="ECO:0000313" key="3">
    <source>
        <dbReference type="Proteomes" id="UP000663879"/>
    </source>
</evidence>
<accession>A0A814IDB9</accession>
<comment type="caution">
    <text evidence="2">The sequence shown here is derived from an EMBL/GenBank/DDBJ whole genome shotgun (WGS) entry which is preliminary data.</text>
</comment>
<gene>
    <name evidence="2" type="ORF">OXX778_LOCUS17469</name>
</gene>
<dbReference type="SUPFAM" id="SSF68906">
    <property type="entry name" value="SAP domain"/>
    <property type="match status" value="1"/>
</dbReference>
<reference evidence="2" key="1">
    <citation type="submission" date="2021-02" db="EMBL/GenBank/DDBJ databases">
        <authorList>
            <person name="Nowell W R."/>
        </authorList>
    </citation>
    <scope>NUCLEOTIDE SEQUENCE</scope>
    <source>
        <strain evidence="2">Ploen Becks lab</strain>
    </source>
</reference>
<organism evidence="2 3">
    <name type="scientific">Brachionus calyciflorus</name>
    <dbReference type="NCBI Taxonomy" id="104777"/>
    <lineage>
        <taxon>Eukaryota</taxon>
        <taxon>Metazoa</taxon>
        <taxon>Spiralia</taxon>
        <taxon>Gnathifera</taxon>
        <taxon>Rotifera</taxon>
        <taxon>Eurotatoria</taxon>
        <taxon>Monogononta</taxon>
        <taxon>Pseudotrocha</taxon>
        <taxon>Ploima</taxon>
        <taxon>Brachionidae</taxon>
        <taxon>Brachionus</taxon>
    </lineage>
</organism>
<keyword evidence="3" id="KW-1185">Reference proteome</keyword>
<protein>
    <recommendedName>
        <fullName evidence="1">SAP domain-containing protein</fullName>
    </recommendedName>
</protein>
<dbReference type="Gene3D" id="1.10.720.30">
    <property type="entry name" value="SAP domain"/>
    <property type="match status" value="1"/>
</dbReference>
<dbReference type="OrthoDB" id="10132188at2759"/>
<dbReference type="EMBL" id="CAJNOC010004471">
    <property type="protein sequence ID" value="CAF1022885.1"/>
    <property type="molecule type" value="Genomic_DNA"/>
</dbReference>
<dbReference type="AlphaFoldDB" id="A0A814IDB9"/>
<evidence type="ECO:0000259" key="1">
    <source>
        <dbReference type="PROSITE" id="PS50800"/>
    </source>
</evidence>
<dbReference type="PROSITE" id="PS50800">
    <property type="entry name" value="SAP"/>
    <property type="match status" value="1"/>
</dbReference>
<dbReference type="Proteomes" id="UP000663879">
    <property type="component" value="Unassembled WGS sequence"/>
</dbReference>
<evidence type="ECO:0000313" key="2">
    <source>
        <dbReference type="EMBL" id="CAF1022885.1"/>
    </source>
</evidence>
<dbReference type="Pfam" id="PF02037">
    <property type="entry name" value="SAP"/>
    <property type="match status" value="1"/>
</dbReference>
<dbReference type="InterPro" id="IPR036361">
    <property type="entry name" value="SAP_dom_sf"/>
</dbReference>